<keyword evidence="1" id="KW-0472">Membrane</keyword>
<gene>
    <name evidence="2" type="ORF">MSAR_26840</name>
</gene>
<dbReference type="Proteomes" id="UP000466445">
    <property type="component" value="Chromosome"/>
</dbReference>
<reference evidence="2 3" key="1">
    <citation type="journal article" date="2019" name="Emerg. Microbes Infect.">
        <title>Comprehensive subspecies identification of 175 nontuberculous mycobacteria species based on 7547 genomic profiles.</title>
        <authorList>
            <person name="Matsumoto Y."/>
            <person name="Kinjo T."/>
            <person name="Motooka D."/>
            <person name="Nabeya D."/>
            <person name="Jung N."/>
            <person name="Uechi K."/>
            <person name="Horii T."/>
            <person name="Iida T."/>
            <person name="Fujita J."/>
            <person name="Nakamura S."/>
        </authorList>
    </citation>
    <scope>NUCLEOTIDE SEQUENCE [LARGE SCALE GENOMIC DNA]</scope>
    <source>
        <strain evidence="2 3">JCM 30395</strain>
    </source>
</reference>
<protein>
    <recommendedName>
        <fullName evidence="4">Sodium:proton antiporter</fullName>
    </recommendedName>
</protein>
<name>A0A7I7SRV8_9MYCO</name>
<keyword evidence="1" id="KW-1133">Transmembrane helix</keyword>
<dbReference type="AlphaFoldDB" id="A0A7I7SRV8"/>
<evidence type="ECO:0008006" key="4">
    <source>
        <dbReference type="Google" id="ProtNLM"/>
    </source>
</evidence>
<evidence type="ECO:0000313" key="2">
    <source>
        <dbReference type="EMBL" id="BBY59548.1"/>
    </source>
</evidence>
<keyword evidence="3" id="KW-1185">Reference proteome</keyword>
<accession>A0A7I7SRV8</accession>
<proteinExistence type="predicted"/>
<sequence>MVLGLLVIERSEIEHPDLLAQAGVITVTLSLVLHSLTAPLGIRCYRATT</sequence>
<dbReference type="KEGG" id="msar:MSAR_26840"/>
<keyword evidence="1" id="KW-0812">Transmembrane</keyword>
<evidence type="ECO:0000313" key="3">
    <source>
        <dbReference type="Proteomes" id="UP000466445"/>
    </source>
</evidence>
<organism evidence="2 3">
    <name type="scientific">Mycolicibacterium sarraceniae</name>
    <dbReference type="NCBI Taxonomy" id="1534348"/>
    <lineage>
        <taxon>Bacteria</taxon>
        <taxon>Bacillati</taxon>
        <taxon>Actinomycetota</taxon>
        <taxon>Actinomycetes</taxon>
        <taxon>Mycobacteriales</taxon>
        <taxon>Mycobacteriaceae</taxon>
        <taxon>Mycolicibacterium</taxon>
    </lineage>
</organism>
<dbReference type="EMBL" id="AP022595">
    <property type="protein sequence ID" value="BBY59548.1"/>
    <property type="molecule type" value="Genomic_DNA"/>
</dbReference>
<evidence type="ECO:0000256" key="1">
    <source>
        <dbReference type="SAM" id="Phobius"/>
    </source>
</evidence>
<dbReference type="RefSeq" id="WP_163697602.1">
    <property type="nucleotide sequence ID" value="NZ_AP022595.1"/>
</dbReference>
<feature type="transmembrane region" description="Helical" evidence="1">
    <location>
        <begin position="20"/>
        <end position="42"/>
    </location>
</feature>